<dbReference type="GO" id="GO:0070072">
    <property type="term" value="P:vacuolar proton-transporting V-type ATPase complex assembly"/>
    <property type="evidence" value="ECO:0007669"/>
    <property type="project" value="InterPro"/>
</dbReference>
<feature type="region of interest" description="Disordered" evidence="6">
    <location>
        <begin position="212"/>
        <end position="416"/>
    </location>
</feature>
<dbReference type="InterPro" id="IPR028005">
    <property type="entry name" value="AcTrfase_ESCO_Znf_dom"/>
</dbReference>
<comment type="caution">
    <text evidence="9">The sequence shown here is derived from an EMBL/GenBank/DDBJ whole genome shotgun (WGS) entry which is preliminary data.</text>
</comment>
<dbReference type="GO" id="GO:0005789">
    <property type="term" value="C:endoplasmic reticulum membrane"/>
    <property type="evidence" value="ECO:0007669"/>
    <property type="project" value="UniProtKB-SubCell"/>
</dbReference>
<dbReference type="EMBL" id="LKCN02000016">
    <property type="protein sequence ID" value="RCI09327.1"/>
    <property type="molecule type" value="Genomic_DNA"/>
</dbReference>
<evidence type="ECO:0000256" key="6">
    <source>
        <dbReference type="SAM" id="MobiDB-lite"/>
    </source>
</evidence>
<organism evidence="9 10">
    <name type="scientific">Ophiocordyceps polyrhachis-furcata BCC 54312</name>
    <dbReference type="NCBI Taxonomy" id="1330021"/>
    <lineage>
        <taxon>Eukaryota</taxon>
        <taxon>Fungi</taxon>
        <taxon>Dikarya</taxon>
        <taxon>Ascomycota</taxon>
        <taxon>Pezizomycotina</taxon>
        <taxon>Sordariomycetes</taxon>
        <taxon>Hypocreomycetidae</taxon>
        <taxon>Hypocreales</taxon>
        <taxon>Ophiocordycipitaceae</taxon>
        <taxon>Ophiocordyceps</taxon>
    </lineage>
</organism>
<feature type="compositionally biased region" description="Basic residues" evidence="6">
    <location>
        <begin position="402"/>
        <end position="411"/>
    </location>
</feature>
<evidence type="ECO:0000256" key="2">
    <source>
        <dbReference type="ARBA" id="ARBA00022692"/>
    </source>
</evidence>
<evidence type="ECO:0000256" key="4">
    <source>
        <dbReference type="ARBA" id="ARBA00022989"/>
    </source>
</evidence>
<keyword evidence="5 7" id="KW-0472">Membrane</keyword>
<name>A0A367L4I5_9HYPO</name>
<evidence type="ECO:0000256" key="1">
    <source>
        <dbReference type="ARBA" id="ARBA00004477"/>
    </source>
</evidence>
<feature type="transmembrane region" description="Helical" evidence="7">
    <location>
        <begin position="156"/>
        <end position="177"/>
    </location>
</feature>
<keyword evidence="4 7" id="KW-1133">Transmembrane helix</keyword>
<evidence type="ECO:0000256" key="5">
    <source>
        <dbReference type="ARBA" id="ARBA00023136"/>
    </source>
</evidence>
<feature type="transmembrane region" description="Helical" evidence="7">
    <location>
        <begin position="128"/>
        <end position="150"/>
    </location>
</feature>
<evidence type="ECO:0000259" key="8">
    <source>
        <dbReference type="Pfam" id="PF13878"/>
    </source>
</evidence>
<dbReference type="OrthoDB" id="19981at2759"/>
<evidence type="ECO:0000256" key="7">
    <source>
        <dbReference type="SAM" id="Phobius"/>
    </source>
</evidence>
<dbReference type="Pfam" id="PF11712">
    <property type="entry name" value="Vma12"/>
    <property type="match status" value="1"/>
</dbReference>
<keyword evidence="2 7" id="KW-0812">Transmembrane</keyword>
<feature type="compositionally biased region" description="Basic residues" evidence="6">
    <location>
        <begin position="338"/>
        <end position="357"/>
    </location>
</feature>
<dbReference type="AlphaFoldDB" id="A0A367L4I5"/>
<evidence type="ECO:0000313" key="10">
    <source>
        <dbReference type="Proteomes" id="UP000253664"/>
    </source>
</evidence>
<comment type="subcellular location">
    <subcellularLocation>
        <location evidence="1">Endoplasmic reticulum membrane</location>
        <topology evidence="1">Multi-pass membrane protein</topology>
    </subcellularLocation>
</comment>
<gene>
    <name evidence="9" type="ORF">L249_1412</name>
</gene>
<feature type="compositionally biased region" description="Acidic residues" evidence="6">
    <location>
        <begin position="289"/>
        <end position="298"/>
    </location>
</feature>
<keyword evidence="10" id="KW-1185">Reference proteome</keyword>
<reference evidence="9 10" key="1">
    <citation type="journal article" date="2015" name="BMC Genomics">
        <title>Insights from the genome of Ophiocordyceps polyrhachis-furcata to pathogenicity and host specificity in insect fungi.</title>
        <authorList>
            <person name="Wichadakul D."/>
            <person name="Kobmoo N."/>
            <person name="Ingsriswang S."/>
            <person name="Tangphatsornruang S."/>
            <person name="Chantasingh D."/>
            <person name="Luangsa-ard J.J."/>
            <person name="Eurwilaichitr L."/>
        </authorList>
    </citation>
    <scope>NUCLEOTIDE SEQUENCE [LARGE SCALE GENOMIC DNA]</scope>
    <source>
        <strain evidence="9 10">BCC 54312</strain>
    </source>
</reference>
<accession>A0A367L4I5</accession>
<feature type="compositionally biased region" description="Basic residues" evidence="6">
    <location>
        <begin position="234"/>
        <end position="243"/>
    </location>
</feature>
<keyword evidence="3" id="KW-0256">Endoplasmic reticulum</keyword>
<dbReference type="Pfam" id="PF13878">
    <property type="entry name" value="zf-C2H2_3"/>
    <property type="match status" value="1"/>
</dbReference>
<feature type="compositionally biased region" description="Basic and acidic residues" evidence="6">
    <location>
        <begin position="358"/>
        <end position="367"/>
    </location>
</feature>
<evidence type="ECO:0000256" key="3">
    <source>
        <dbReference type="ARBA" id="ARBA00022824"/>
    </source>
</evidence>
<dbReference type="InterPro" id="IPR021013">
    <property type="entry name" value="ATPase_Vma12"/>
</dbReference>
<sequence length="468" mass="52334">MTPLMVESLNSVDSSDEAAIGQPISHGEVVDLWTRLRPSCSLEKLLQGSRVYAEPPAPKPEPSDEYKALMARLRHEEAARTYQRMVDAPRFQPTTTTAQNFAAVNRPSGAAEKDDEVTYGEVQRQVMLIINFLVSILGVAGTLWAAARWWSLPARLLLTLSGAIVVAVAETAVYRAYVWRMGRARAKQKALPETKKVVNTWVVGKDADAPVQLLKTSRDSPDDAEVGNMSTEKRQRKPLRTYGKRPASTTPNDEPRAKKLLLARPSSPRLEKVRPSLSLQEESVKRDDVAEEESSSVEEEGKTSIRSYFKPVVAQAAGEKPERTSDSKSGSVDEASPSRRRMVRRSIRRPRLLRLRNHTPDEARGDYRASNPTMHDEHAALPGANEGSKDWRGEKPEVQSIRQRRGRRKKPTPVQTTLNLSSTQGAFAECKACDMVWNPLYPADVSYHSKLHARMTATTRPRRTMHTL</sequence>
<feature type="domain" description="N-acetyltransferase ESCO zinc-finger" evidence="8">
    <location>
        <begin position="415"/>
        <end position="454"/>
    </location>
</feature>
<dbReference type="PANTHER" id="PTHR31394">
    <property type="entry name" value="TRANSMEMBRANE PROTEIN 199"/>
    <property type="match status" value="1"/>
</dbReference>
<proteinExistence type="predicted"/>
<dbReference type="PANTHER" id="PTHR31394:SF1">
    <property type="entry name" value="TRANSMEMBRANE PROTEIN 199"/>
    <property type="match status" value="1"/>
</dbReference>
<protein>
    <recommendedName>
        <fullName evidence="8">N-acetyltransferase ESCO zinc-finger domain-containing protein</fullName>
    </recommendedName>
</protein>
<evidence type="ECO:0000313" key="9">
    <source>
        <dbReference type="EMBL" id="RCI09327.1"/>
    </source>
</evidence>
<dbReference type="Proteomes" id="UP000253664">
    <property type="component" value="Unassembled WGS sequence"/>
</dbReference>
<feature type="compositionally biased region" description="Basic and acidic residues" evidence="6">
    <location>
        <begin position="387"/>
        <end position="397"/>
    </location>
</feature>